<reference evidence="3" key="1">
    <citation type="submission" date="2016-06" db="EMBL/GenBank/DDBJ databases">
        <title>Parallel loss of symbiosis genes in relatives of nitrogen-fixing non-legume Parasponia.</title>
        <authorList>
            <person name="Van Velzen R."/>
            <person name="Holmer R."/>
            <person name="Bu F."/>
            <person name="Rutten L."/>
            <person name="Van Zeijl A."/>
            <person name="Liu W."/>
            <person name="Santuari L."/>
            <person name="Cao Q."/>
            <person name="Sharma T."/>
            <person name="Shen D."/>
            <person name="Roswanjaya Y."/>
            <person name="Wardhani T."/>
            <person name="Kalhor M.S."/>
            <person name="Jansen J."/>
            <person name="Van den Hoogen J."/>
            <person name="Gungor B."/>
            <person name="Hartog M."/>
            <person name="Hontelez J."/>
            <person name="Verver J."/>
            <person name="Yang W.-C."/>
            <person name="Schijlen E."/>
            <person name="Repin R."/>
            <person name="Schilthuizen M."/>
            <person name="Schranz E."/>
            <person name="Heidstra R."/>
            <person name="Miyata K."/>
            <person name="Fedorova E."/>
            <person name="Kohlen W."/>
            <person name="Bisseling T."/>
            <person name="Smit S."/>
            <person name="Geurts R."/>
        </authorList>
    </citation>
    <scope>NUCLEOTIDE SEQUENCE [LARGE SCALE GENOMIC DNA]</scope>
    <source>
        <strain evidence="3">cv. RG33-2</strain>
    </source>
</reference>
<evidence type="ECO:0000313" key="2">
    <source>
        <dbReference type="EMBL" id="PON81011.1"/>
    </source>
</evidence>
<gene>
    <name evidence="2" type="ORF">TorRG33x02_232410</name>
</gene>
<dbReference type="Proteomes" id="UP000237000">
    <property type="component" value="Unassembled WGS sequence"/>
</dbReference>
<evidence type="ECO:0000313" key="3">
    <source>
        <dbReference type="Proteomes" id="UP000237000"/>
    </source>
</evidence>
<accession>A0A2P5E643</accession>
<sequence length="101" mass="11662">MTPVVPMTSEGAIYGPRWREGPNRPMQRRAKWSFREAPIKIEKKENNLTGLETRKSIVSDFPSFFSHRNPNLGGKQKYRTLPGAFQSVHKKHKNDTVLKLN</sequence>
<feature type="region of interest" description="Disordered" evidence="1">
    <location>
        <begin position="1"/>
        <end position="26"/>
    </location>
</feature>
<proteinExistence type="predicted"/>
<keyword evidence="3" id="KW-1185">Reference proteome</keyword>
<dbReference type="EMBL" id="JXTC01000227">
    <property type="protein sequence ID" value="PON81011.1"/>
    <property type="molecule type" value="Genomic_DNA"/>
</dbReference>
<name>A0A2P5E643_TREOI</name>
<dbReference type="AlphaFoldDB" id="A0A2P5E643"/>
<evidence type="ECO:0000256" key="1">
    <source>
        <dbReference type="SAM" id="MobiDB-lite"/>
    </source>
</evidence>
<organism evidence="2 3">
    <name type="scientific">Trema orientale</name>
    <name type="common">Charcoal tree</name>
    <name type="synonym">Celtis orientalis</name>
    <dbReference type="NCBI Taxonomy" id="63057"/>
    <lineage>
        <taxon>Eukaryota</taxon>
        <taxon>Viridiplantae</taxon>
        <taxon>Streptophyta</taxon>
        <taxon>Embryophyta</taxon>
        <taxon>Tracheophyta</taxon>
        <taxon>Spermatophyta</taxon>
        <taxon>Magnoliopsida</taxon>
        <taxon>eudicotyledons</taxon>
        <taxon>Gunneridae</taxon>
        <taxon>Pentapetalae</taxon>
        <taxon>rosids</taxon>
        <taxon>fabids</taxon>
        <taxon>Rosales</taxon>
        <taxon>Cannabaceae</taxon>
        <taxon>Trema</taxon>
    </lineage>
</organism>
<dbReference type="OrthoDB" id="10384728at2759"/>
<dbReference type="InParanoid" id="A0A2P5E643"/>
<comment type="caution">
    <text evidence="2">The sequence shown here is derived from an EMBL/GenBank/DDBJ whole genome shotgun (WGS) entry which is preliminary data.</text>
</comment>
<protein>
    <submittedName>
        <fullName evidence="2">Uncharacterized protein</fullName>
    </submittedName>
</protein>